<gene>
    <name evidence="11" type="ORF">DGYR_LOCUS10537</name>
</gene>
<evidence type="ECO:0000256" key="8">
    <source>
        <dbReference type="ARBA" id="ARBA00053555"/>
    </source>
</evidence>
<comment type="caution">
    <text evidence="11">The sequence shown here is derived from an EMBL/GenBank/DDBJ whole genome shotgun (WGS) entry which is preliminary data.</text>
</comment>
<dbReference type="InterPro" id="IPR018163">
    <property type="entry name" value="Thr/Ala-tRNA-synth_IIc_edit"/>
</dbReference>
<dbReference type="AlphaFoldDB" id="A0A7I8W4F8"/>
<proteinExistence type="inferred from homology"/>
<dbReference type="InterPro" id="IPR051335">
    <property type="entry name" value="Alanyl-tRNA_Editing_Enzymes"/>
</dbReference>
<dbReference type="GO" id="GO:0046872">
    <property type="term" value="F:metal ion binding"/>
    <property type="evidence" value="ECO:0007669"/>
    <property type="project" value="UniProtKB-KW"/>
</dbReference>
<comment type="function">
    <text evidence="8">Functions in trans to edit the amino acid moiety from incorrectly charged tRNA(Ala).</text>
</comment>
<keyword evidence="5" id="KW-0479">Metal-binding</keyword>
<organism evidence="11 12">
    <name type="scientific">Dimorphilus gyrociliatus</name>
    <dbReference type="NCBI Taxonomy" id="2664684"/>
    <lineage>
        <taxon>Eukaryota</taxon>
        <taxon>Metazoa</taxon>
        <taxon>Spiralia</taxon>
        <taxon>Lophotrochozoa</taxon>
        <taxon>Annelida</taxon>
        <taxon>Polychaeta</taxon>
        <taxon>Polychaeta incertae sedis</taxon>
        <taxon>Dinophilidae</taxon>
        <taxon>Dimorphilus</taxon>
    </lineage>
</organism>
<dbReference type="InterPro" id="IPR018165">
    <property type="entry name" value="Ala-tRNA-synth_IIc_core"/>
</dbReference>
<evidence type="ECO:0000259" key="10">
    <source>
        <dbReference type="PROSITE" id="PS50860"/>
    </source>
</evidence>
<evidence type="ECO:0000256" key="6">
    <source>
        <dbReference type="ARBA" id="ARBA00022833"/>
    </source>
</evidence>
<evidence type="ECO:0000256" key="5">
    <source>
        <dbReference type="ARBA" id="ARBA00022723"/>
    </source>
</evidence>
<dbReference type="OrthoDB" id="288942at2759"/>
<dbReference type="Gene3D" id="3.30.980.10">
    <property type="entry name" value="Threonyl-trna Synthetase, Chain A, domain 2"/>
    <property type="match status" value="1"/>
</dbReference>
<name>A0A7I8W4F8_9ANNE</name>
<dbReference type="SUPFAM" id="SSF50447">
    <property type="entry name" value="Translation proteins"/>
    <property type="match status" value="1"/>
</dbReference>
<dbReference type="FunFam" id="2.40.30.130:FF:000003">
    <property type="entry name" value="alanyl-tRNA editing protein Aarsd1"/>
    <property type="match status" value="1"/>
</dbReference>
<keyword evidence="9" id="KW-0175">Coiled coil</keyword>
<reference evidence="11 12" key="1">
    <citation type="submission" date="2020-08" db="EMBL/GenBank/DDBJ databases">
        <authorList>
            <person name="Hejnol A."/>
        </authorList>
    </citation>
    <scope>NUCLEOTIDE SEQUENCE [LARGE SCALE GENOMIC DNA]</scope>
</reference>
<dbReference type="InterPro" id="IPR012947">
    <property type="entry name" value="tRNA_SAD"/>
</dbReference>
<dbReference type="Proteomes" id="UP000549394">
    <property type="component" value="Unassembled WGS sequence"/>
</dbReference>
<protein>
    <submittedName>
        <fullName evidence="11">DgyrCDS11180</fullName>
    </submittedName>
</protein>
<dbReference type="Gene3D" id="2.40.30.130">
    <property type="match status" value="1"/>
</dbReference>
<feature type="coiled-coil region" evidence="9">
    <location>
        <begin position="275"/>
        <end position="302"/>
    </location>
</feature>
<keyword evidence="4" id="KW-0963">Cytoplasm</keyword>
<evidence type="ECO:0000256" key="3">
    <source>
        <dbReference type="ARBA" id="ARBA00008429"/>
    </source>
</evidence>
<dbReference type="InterPro" id="IPR009000">
    <property type="entry name" value="Transl_B-barrel_sf"/>
</dbReference>
<keyword evidence="6" id="KW-0862">Zinc</keyword>
<dbReference type="GO" id="GO:0004813">
    <property type="term" value="F:alanine-tRNA ligase activity"/>
    <property type="evidence" value="ECO:0007669"/>
    <property type="project" value="InterPro"/>
</dbReference>
<evidence type="ECO:0000256" key="9">
    <source>
        <dbReference type="SAM" id="Coils"/>
    </source>
</evidence>
<evidence type="ECO:0000313" key="11">
    <source>
        <dbReference type="EMBL" id="CAD5122773.1"/>
    </source>
</evidence>
<dbReference type="GO" id="GO:0003676">
    <property type="term" value="F:nucleic acid binding"/>
    <property type="evidence" value="ECO:0007669"/>
    <property type="project" value="InterPro"/>
</dbReference>
<evidence type="ECO:0000256" key="1">
    <source>
        <dbReference type="ARBA" id="ARBA00001947"/>
    </source>
</evidence>
<dbReference type="GO" id="GO:0006419">
    <property type="term" value="P:alanyl-tRNA aminoacylation"/>
    <property type="evidence" value="ECO:0007669"/>
    <property type="project" value="InterPro"/>
</dbReference>
<comment type="subcellular location">
    <subcellularLocation>
        <location evidence="2">Cytoplasm</location>
    </subcellularLocation>
</comment>
<dbReference type="GO" id="GO:0002196">
    <property type="term" value="F:Ser-tRNA(Ala) deacylase activity"/>
    <property type="evidence" value="ECO:0007669"/>
    <property type="project" value="TreeGrafter"/>
</dbReference>
<evidence type="ECO:0000256" key="4">
    <source>
        <dbReference type="ARBA" id="ARBA00022490"/>
    </source>
</evidence>
<dbReference type="PROSITE" id="PS50860">
    <property type="entry name" value="AA_TRNA_LIGASE_II_ALA"/>
    <property type="match status" value="1"/>
</dbReference>
<comment type="similarity">
    <text evidence="3">Belongs to the class-II aminoacyl-tRNA synthetase family. Alax-L subfamily.</text>
</comment>
<sequence>MSFACQKDSYLTHLDSVVKSCTPSKIITLKEGKKIKLEGFDVILEDTVLFPEGGGQPDDHGKINGIEVHQVIRKGSEAIHFLKEPLKEGEKVDIQVDWKRRWDNMQQHSGQHLITAIADKIYGFKTTSWSMGEKISFIELDVPKIKEEELKIIEEETNSCIRKGLKMFPTWYESINDPKFQEVRTRGLPDDHKGSIRVVTIEGIDNNTCCGTHVSNLSHLQAIKLLSTTKGKKGKTNVYFLVGQRVLDFVEFSYSQQEKFKSYLKGSPEQHVELLEVLQKNYVTASKENSNLLKDIAKLEADKWKREPCKFLSLHRTEGQLDFMNTLLREIDDENLIAFLTTGNENGQGSYMIVGPESFLKDVAPSMSSLIEGKGFLKNNRFQGKANKLSKRKEAEDVLREKLK</sequence>
<evidence type="ECO:0000313" key="12">
    <source>
        <dbReference type="Proteomes" id="UP000549394"/>
    </source>
</evidence>
<dbReference type="Pfam" id="PF07973">
    <property type="entry name" value="tRNA_SAD"/>
    <property type="match status" value="1"/>
</dbReference>
<comment type="cofactor">
    <cofactor evidence="1">
        <name>Zn(2+)</name>
        <dbReference type="ChEBI" id="CHEBI:29105"/>
    </cofactor>
</comment>
<dbReference type="SUPFAM" id="SSF55186">
    <property type="entry name" value="ThrRS/AlaRS common domain"/>
    <property type="match status" value="1"/>
</dbReference>
<dbReference type="EMBL" id="CAJFCJ010000018">
    <property type="protein sequence ID" value="CAD5122773.1"/>
    <property type="molecule type" value="Genomic_DNA"/>
</dbReference>
<keyword evidence="7" id="KW-0648">Protein biosynthesis</keyword>
<dbReference type="PANTHER" id="PTHR43462">
    <property type="entry name" value="ALANYL-TRNA EDITING PROTEIN"/>
    <property type="match status" value="1"/>
</dbReference>
<feature type="domain" description="Alanyl-transfer RNA synthetases family profile" evidence="10">
    <location>
        <begin position="1"/>
        <end position="252"/>
    </location>
</feature>
<keyword evidence="12" id="KW-1185">Reference proteome</keyword>
<accession>A0A7I8W4F8</accession>
<dbReference type="GO" id="GO:0005737">
    <property type="term" value="C:cytoplasm"/>
    <property type="evidence" value="ECO:0007669"/>
    <property type="project" value="UniProtKB-SubCell"/>
</dbReference>
<evidence type="ECO:0000256" key="2">
    <source>
        <dbReference type="ARBA" id="ARBA00004496"/>
    </source>
</evidence>
<dbReference type="SMART" id="SM00863">
    <property type="entry name" value="tRNA_SAD"/>
    <property type="match status" value="1"/>
</dbReference>
<dbReference type="PANTHER" id="PTHR43462:SF1">
    <property type="entry name" value="ALANYL-TRNA EDITING PROTEIN AARSD1"/>
    <property type="match status" value="1"/>
</dbReference>
<dbReference type="FunFam" id="3.30.980.10:FF:000007">
    <property type="entry name" value="alanyl-tRNA editing protein Aarsd1"/>
    <property type="match status" value="1"/>
</dbReference>
<evidence type="ECO:0000256" key="7">
    <source>
        <dbReference type="ARBA" id="ARBA00022917"/>
    </source>
</evidence>
<dbReference type="GO" id="GO:0005524">
    <property type="term" value="F:ATP binding"/>
    <property type="evidence" value="ECO:0007669"/>
    <property type="project" value="InterPro"/>
</dbReference>